<name>A0A173SNS3_ANAHA</name>
<reference evidence="2 3" key="1">
    <citation type="submission" date="2015-09" db="EMBL/GenBank/DDBJ databases">
        <authorList>
            <consortium name="Pathogen Informatics"/>
        </authorList>
    </citation>
    <scope>NUCLEOTIDE SEQUENCE [LARGE SCALE GENOMIC DNA]</scope>
    <source>
        <strain evidence="2 3">2789STDY5834959</strain>
    </source>
</reference>
<protein>
    <recommendedName>
        <fullName evidence="4">Lipoprotein</fullName>
    </recommendedName>
</protein>
<dbReference type="RefSeq" id="WP_055072717.1">
    <property type="nucleotide sequence ID" value="NZ_CYXY01000007.1"/>
</dbReference>
<organism evidence="2 3">
    <name type="scientific">Anaerostipes hadrus</name>
    <dbReference type="NCBI Taxonomy" id="649756"/>
    <lineage>
        <taxon>Bacteria</taxon>
        <taxon>Bacillati</taxon>
        <taxon>Bacillota</taxon>
        <taxon>Clostridia</taxon>
        <taxon>Lachnospirales</taxon>
        <taxon>Lachnospiraceae</taxon>
        <taxon>Anaerostipes</taxon>
    </lineage>
</organism>
<evidence type="ECO:0008006" key="4">
    <source>
        <dbReference type="Google" id="ProtNLM"/>
    </source>
</evidence>
<feature type="transmembrane region" description="Helical" evidence="1">
    <location>
        <begin position="114"/>
        <end position="135"/>
    </location>
</feature>
<keyword evidence="1" id="KW-1133">Transmembrane helix</keyword>
<evidence type="ECO:0000256" key="1">
    <source>
        <dbReference type="SAM" id="Phobius"/>
    </source>
</evidence>
<evidence type="ECO:0000313" key="2">
    <source>
        <dbReference type="EMBL" id="CUM91616.1"/>
    </source>
</evidence>
<proteinExistence type="predicted"/>
<dbReference type="PROSITE" id="PS51257">
    <property type="entry name" value="PROKAR_LIPOPROTEIN"/>
    <property type="match status" value="1"/>
</dbReference>
<feature type="transmembrane region" description="Helical" evidence="1">
    <location>
        <begin position="7"/>
        <end position="28"/>
    </location>
</feature>
<dbReference type="Proteomes" id="UP000095553">
    <property type="component" value="Unassembled WGS sequence"/>
</dbReference>
<dbReference type="EMBL" id="CYXY01000007">
    <property type="protein sequence ID" value="CUM91616.1"/>
    <property type="molecule type" value="Genomic_DNA"/>
</dbReference>
<keyword evidence="1" id="KW-0812">Transmembrane</keyword>
<evidence type="ECO:0000313" key="3">
    <source>
        <dbReference type="Proteomes" id="UP000095553"/>
    </source>
</evidence>
<keyword evidence="1" id="KW-0472">Membrane</keyword>
<sequence length="296" mass="34974">MSNKKLILSKFIFFIGMCVLYSCSWQGLELYFYGKITTEDFDTIRCITMLPVFWKLTNYFATSFIQKIHIIPLPGQEREFSHKRLEVFATRCATYLGIWALLEVMFFKSYKHQIVELIMLFVFGGLVWIVSKYSLLEEILTQLNNHYMSDQVPQSAIMGSANTGKSNLVNRFNKLNLRDIYMIYKDHNEYSMYTYDPKDKDDEFIGFQIAYFRFEFLNLTKTQRNIIQEVLDRAYSDHSFELVEIIMALRSIHIAYYLTFAPTSDMSGEVAVYTYASSFLPFYKRCIEAKLYKPIR</sequence>
<dbReference type="AlphaFoldDB" id="A0A173SNS3"/>
<gene>
    <name evidence="2" type="ORF">ERS852571_01350</name>
</gene>
<accession>A0A173SNS3</accession>